<reference evidence="2" key="1">
    <citation type="submission" date="2021-03" db="EMBL/GenBank/DDBJ databases">
        <title>Proteiniclasticum marinus sp. nov., isolated from tidal flat sediment.</title>
        <authorList>
            <person name="Namirimu T."/>
            <person name="Yang J.-A."/>
            <person name="Yang S.-H."/>
            <person name="Kim Y.-J."/>
            <person name="Kwon K.K."/>
        </authorList>
    </citation>
    <scope>NUCLEOTIDE SEQUENCE</scope>
    <source>
        <strain evidence="2">SCR006</strain>
    </source>
</reference>
<accession>A0A939H7H2</accession>
<dbReference type="GO" id="GO:0140359">
    <property type="term" value="F:ABC-type transporter activity"/>
    <property type="evidence" value="ECO:0007669"/>
    <property type="project" value="InterPro"/>
</dbReference>
<gene>
    <name evidence="2" type="ORF">J3A84_05840</name>
</gene>
<dbReference type="GO" id="GO:0005886">
    <property type="term" value="C:plasma membrane"/>
    <property type="evidence" value="ECO:0007669"/>
    <property type="project" value="UniProtKB-SubCell"/>
</dbReference>
<dbReference type="AlphaFoldDB" id="A0A939H7H2"/>
<keyword evidence="1" id="KW-0812">Transmembrane</keyword>
<protein>
    <submittedName>
        <fullName evidence="2">ABC transporter permease subunit</fullName>
    </submittedName>
</protein>
<evidence type="ECO:0000313" key="2">
    <source>
        <dbReference type="EMBL" id="MBO1264561.1"/>
    </source>
</evidence>
<feature type="transmembrane region" description="Helical" evidence="1">
    <location>
        <begin position="75"/>
        <end position="96"/>
    </location>
</feature>
<dbReference type="PANTHER" id="PTHR37305">
    <property type="entry name" value="INTEGRAL MEMBRANE PROTEIN-RELATED"/>
    <property type="match status" value="1"/>
</dbReference>
<proteinExistence type="predicted"/>
<dbReference type="Pfam" id="PF12679">
    <property type="entry name" value="ABC2_membrane_2"/>
    <property type="match status" value="1"/>
</dbReference>
<dbReference type="PANTHER" id="PTHR37305:SF1">
    <property type="entry name" value="MEMBRANE PROTEIN"/>
    <property type="match status" value="1"/>
</dbReference>
<dbReference type="Proteomes" id="UP000664218">
    <property type="component" value="Unassembled WGS sequence"/>
</dbReference>
<feature type="transmembrane region" description="Helical" evidence="1">
    <location>
        <begin position="235"/>
        <end position="258"/>
    </location>
</feature>
<dbReference type="RefSeq" id="WP_207599062.1">
    <property type="nucleotide sequence ID" value="NZ_JAFNJU010000003.1"/>
</dbReference>
<keyword evidence="1" id="KW-1133">Transmembrane helix</keyword>
<dbReference type="EMBL" id="JAFNJU010000003">
    <property type="protein sequence ID" value="MBO1264561.1"/>
    <property type="molecule type" value="Genomic_DNA"/>
</dbReference>
<feature type="transmembrane region" description="Helical" evidence="1">
    <location>
        <begin position="15"/>
        <end position="36"/>
    </location>
</feature>
<evidence type="ECO:0000256" key="1">
    <source>
        <dbReference type="SAM" id="Phobius"/>
    </source>
</evidence>
<feature type="transmembrane region" description="Helical" evidence="1">
    <location>
        <begin position="195"/>
        <end position="215"/>
    </location>
</feature>
<sequence length="265" mass="29853">MNIYKRELKSERKGLLFWILGIGLTLFAGMSEFLLFSDSGVNISEFMNAMPRSLMVLFGMSDLDMGTRLGYHGILMYYVILAGVIYSSMLGVRILSKEELLKTTEFLLTKPRSRRRILTAKILAGITLICLFTGAVYLTSLLSMEFIGGTVPYQAELFKEILSLILLMLLFFSLGILAASWLAKPKLASSLTLSLVLITFLAGVFHDLLDGPLVIRLLTPFRYFPLVDLVEKNTLSVSFTFLTLFLVITAGLLSFWSYEKRDMYI</sequence>
<name>A0A939H7H2_9CLOT</name>
<comment type="caution">
    <text evidence="2">The sequence shown here is derived from an EMBL/GenBank/DDBJ whole genome shotgun (WGS) entry which is preliminary data.</text>
</comment>
<keyword evidence="3" id="KW-1185">Reference proteome</keyword>
<evidence type="ECO:0000313" key="3">
    <source>
        <dbReference type="Proteomes" id="UP000664218"/>
    </source>
</evidence>
<organism evidence="2 3">
    <name type="scientific">Proteiniclasticum aestuarii</name>
    <dbReference type="NCBI Taxonomy" id="2817862"/>
    <lineage>
        <taxon>Bacteria</taxon>
        <taxon>Bacillati</taxon>
        <taxon>Bacillota</taxon>
        <taxon>Clostridia</taxon>
        <taxon>Eubacteriales</taxon>
        <taxon>Clostridiaceae</taxon>
        <taxon>Proteiniclasticum</taxon>
    </lineage>
</organism>
<keyword evidence="1" id="KW-0472">Membrane</keyword>
<feature type="transmembrane region" description="Helical" evidence="1">
    <location>
        <begin position="161"/>
        <end position="183"/>
    </location>
</feature>
<feature type="transmembrane region" description="Helical" evidence="1">
    <location>
        <begin position="117"/>
        <end position="141"/>
    </location>
</feature>